<dbReference type="AlphaFoldDB" id="A0A0D3F858"/>
<reference evidence="2" key="2">
    <citation type="submission" date="2015-03" db="UniProtKB">
        <authorList>
            <consortium name="EnsemblPlants"/>
        </authorList>
    </citation>
    <scope>IDENTIFICATION</scope>
</reference>
<feature type="region of interest" description="Disordered" evidence="1">
    <location>
        <begin position="1"/>
        <end position="36"/>
    </location>
</feature>
<keyword evidence="3" id="KW-1185">Reference proteome</keyword>
<sequence length="138" mass="14087">MARGGDQIGGAGSGSFWKGSGGGAGGEGGGEEKSGVRWGIKVSEKMKFYKIGDHYDCCGVAWAVGSLSRVLEASAYWAGPRTPRRRAAVAVAAQDDEAAAAPPVHLTPHASAPQATLLAWRHGAAPTSVLPLNHLGVP</sequence>
<evidence type="ECO:0000256" key="1">
    <source>
        <dbReference type="SAM" id="MobiDB-lite"/>
    </source>
</evidence>
<dbReference type="PaxDb" id="65489-OBART02G25740.1"/>
<name>A0A0D3F858_9ORYZ</name>
<dbReference type="HOGENOM" id="CLU_1858277_0_0_1"/>
<reference evidence="2" key="1">
    <citation type="journal article" date="2009" name="Rice">
        <title>De Novo Next Generation Sequencing of Plant Genomes.</title>
        <authorList>
            <person name="Rounsley S."/>
            <person name="Marri P.R."/>
            <person name="Yu Y."/>
            <person name="He R."/>
            <person name="Sisneros N."/>
            <person name="Goicoechea J.L."/>
            <person name="Lee S.J."/>
            <person name="Angelova A."/>
            <person name="Kudrna D."/>
            <person name="Luo M."/>
            <person name="Affourtit J."/>
            <person name="Desany B."/>
            <person name="Knight J."/>
            <person name="Niazi F."/>
            <person name="Egholm M."/>
            <person name="Wing R.A."/>
        </authorList>
    </citation>
    <scope>NUCLEOTIDE SEQUENCE [LARGE SCALE GENOMIC DNA]</scope>
    <source>
        <strain evidence="2">cv. IRGC 105608</strain>
    </source>
</reference>
<evidence type="ECO:0000313" key="2">
    <source>
        <dbReference type="EnsemblPlants" id="OBART02G25740.1"/>
    </source>
</evidence>
<evidence type="ECO:0000313" key="3">
    <source>
        <dbReference type="Proteomes" id="UP000026960"/>
    </source>
</evidence>
<proteinExistence type="predicted"/>
<dbReference type="Proteomes" id="UP000026960">
    <property type="component" value="Chromosome 2"/>
</dbReference>
<dbReference type="EnsemblPlants" id="OBART02G25740.1">
    <property type="protein sequence ID" value="OBART02G25740.1"/>
    <property type="gene ID" value="OBART02G25740"/>
</dbReference>
<dbReference type="Gramene" id="OBART02G25740.1">
    <property type="protein sequence ID" value="OBART02G25740.1"/>
    <property type="gene ID" value="OBART02G25740"/>
</dbReference>
<protein>
    <submittedName>
        <fullName evidence="2">Uncharacterized protein</fullName>
    </submittedName>
</protein>
<accession>A0A0D3F858</accession>
<feature type="compositionally biased region" description="Gly residues" evidence="1">
    <location>
        <begin position="1"/>
        <end position="28"/>
    </location>
</feature>
<organism evidence="2">
    <name type="scientific">Oryza barthii</name>
    <dbReference type="NCBI Taxonomy" id="65489"/>
    <lineage>
        <taxon>Eukaryota</taxon>
        <taxon>Viridiplantae</taxon>
        <taxon>Streptophyta</taxon>
        <taxon>Embryophyta</taxon>
        <taxon>Tracheophyta</taxon>
        <taxon>Spermatophyta</taxon>
        <taxon>Magnoliopsida</taxon>
        <taxon>Liliopsida</taxon>
        <taxon>Poales</taxon>
        <taxon>Poaceae</taxon>
        <taxon>BOP clade</taxon>
        <taxon>Oryzoideae</taxon>
        <taxon>Oryzeae</taxon>
        <taxon>Oryzinae</taxon>
        <taxon>Oryza</taxon>
    </lineage>
</organism>